<keyword evidence="1" id="KW-0812">Transmembrane</keyword>
<sequence>MIILKIMSFICLYVLWEHRISENYFEVINRYPPRSCINVFSWLRRLLWGYTRRCTEKGIPVECFISGILNRFCFLYFIFKWIWNKSDKETFEDCIGDYIIILVVFVVLYSMSLSVQLFRYEFKRLNMKNYKHFLHILDYEIPKNYLGVVGVKKIYKRNNRKYAVVRGQADNYTYHNVILPNGTDTDVPLALFERCSVMWVEKPDKEALYIEKIIEAMLSKDAEHIYVVDRTEPNLFSADRENKEYYAESDRFAIVPRVDKLETRRWALGMYGDKTAQYAEAWCRKNQIKYKYEEMFRYMSHY</sequence>
<feature type="transmembrane region" description="Helical" evidence="1">
    <location>
        <begin position="59"/>
        <end position="79"/>
    </location>
</feature>
<reference evidence="2 3" key="1">
    <citation type="submission" date="2016-11" db="EMBL/GenBank/DDBJ databases">
        <authorList>
            <person name="Jaros S."/>
            <person name="Januszkiewicz K."/>
            <person name="Wedrychowicz H."/>
        </authorList>
    </citation>
    <scope>NUCLEOTIDE SEQUENCE [LARGE SCALE GENOMIC DNA]</scope>
    <source>
        <strain evidence="2 3">DSM 17459</strain>
    </source>
</reference>
<dbReference type="STRING" id="1122155.SAMN02745158_03102"/>
<name>A0A1M5AAV9_9CLOT</name>
<dbReference type="AlphaFoldDB" id="A0A1M5AAV9"/>
<evidence type="ECO:0000256" key="1">
    <source>
        <dbReference type="SAM" id="Phobius"/>
    </source>
</evidence>
<proteinExistence type="predicted"/>
<gene>
    <name evidence="2" type="ORF">SAMN02745158_03102</name>
</gene>
<keyword evidence="1" id="KW-0472">Membrane</keyword>
<organism evidence="2 3">
    <name type="scientific">Lactonifactor longoviformis DSM 17459</name>
    <dbReference type="NCBI Taxonomy" id="1122155"/>
    <lineage>
        <taxon>Bacteria</taxon>
        <taxon>Bacillati</taxon>
        <taxon>Bacillota</taxon>
        <taxon>Clostridia</taxon>
        <taxon>Eubacteriales</taxon>
        <taxon>Clostridiaceae</taxon>
        <taxon>Lactonifactor</taxon>
    </lineage>
</organism>
<keyword evidence="3" id="KW-1185">Reference proteome</keyword>
<evidence type="ECO:0000313" key="2">
    <source>
        <dbReference type="EMBL" id="SHF27176.1"/>
    </source>
</evidence>
<protein>
    <submittedName>
        <fullName evidence="2">Uncharacterized protein</fullName>
    </submittedName>
</protein>
<evidence type="ECO:0000313" key="3">
    <source>
        <dbReference type="Proteomes" id="UP000184245"/>
    </source>
</evidence>
<dbReference type="EMBL" id="FQVI01000019">
    <property type="protein sequence ID" value="SHF27176.1"/>
    <property type="molecule type" value="Genomic_DNA"/>
</dbReference>
<accession>A0A1M5AAV9</accession>
<dbReference type="Proteomes" id="UP000184245">
    <property type="component" value="Unassembled WGS sequence"/>
</dbReference>
<keyword evidence="1" id="KW-1133">Transmembrane helix</keyword>
<feature type="transmembrane region" description="Helical" evidence="1">
    <location>
        <begin position="99"/>
        <end position="118"/>
    </location>
</feature>